<dbReference type="Pfam" id="PF05209">
    <property type="entry name" value="MinC_N"/>
    <property type="match status" value="1"/>
</dbReference>
<sequence>MSARYEQDRCAHASLTVRPFQIRGRFLTALALRIENKAMDAGFFEALDDHLRATPQFFADAPLVIDLAKEPGLADPKQLRDLVDNLRRRKLLVFGIQNAGLLKADVLLSLGLIPIHNGRDAPAPNEKSVRASRVEKLLPPDNRTVVAPVRSGQMVVAERGDLTIVGSVASGAEVIAGGNIHVYGTLRGRAMAGVHGDDKARIFCRSLDAELVAIAGLYQTSQTLEAAGPDRCMQIFLKDERLHMEALA</sequence>
<dbReference type="PANTHER" id="PTHR34108">
    <property type="entry name" value="SEPTUM SITE-DETERMINING PROTEIN MINC"/>
    <property type="match status" value="1"/>
</dbReference>
<proteinExistence type="inferred from homology"/>
<organism evidence="9 10">
    <name type="scientific">Roseovarius aestuarii</name>
    <dbReference type="NCBI Taxonomy" id="475083"/>
    <lineage>
        <taxon>Bacteria</taxon>
        <taxon>Pseudomonadati</taxon>
        <taxon>Pseudomonadota</taxon>
        <taxon>Alphaproteobacteria</taxon>
        <taxon>Rhodobacterales</taxon>
        <taxon>Roseobacteraceae</taxon>
        <taxon>Roseovarius</taxon>
    </lineage>
</organism>
<evidence type="ECO:0000256" key="1">
    <source>
        <dbReference type="ARBA" id="ARBA00006291"/>
    </source>
</evidence>
<dbReference type="InterPro" id="IPR016098">
    <property type="entry name" value="CAP/MinC_C"/>
</dbReference>
<feature type="domain" description="Septum formation inhibitor MinC N-terminal" evidence="8">
    <location>
        <begin position="20"/>
        <end position="92"/>
    </location>
</feature>
<dbReference type="SUPFAM" id="SSF63848">
    <property type="entry name" value="Cell-division inhibitor MinC, C-terminal domain"/>
    <property type="match status" value="1"/>
</dbReference>
<evidence type="ECO:0000256" key="3">
    <source>
        <dbReference type="ARBA" id="ARBA00023210"/>
    </source>
</evidence>
<accession>A0A1X7BWC8</accession>
<evidence type="ECO:0000256" key="4">
    <source>
        <dbReference type="ARBA" id="ARBA00023306"/>
    </source>
</evidence>
<keyword evidence="2 6" id="KW-0132">Cell division</keyword>
<comment type="similarity">
    <text evidence="1 6">Belongs to the MinC family.</text>
</comment>
<dbReference type="GO" id="GO:1901891">
    <property type="term" value="P:regulation of cell septum assembly"/>
    <property type="evidence" value="ECO:0007669"/>
    <property type="project" value="InterPro"/>
</dbReference>
<dbReference type="HAMAP" id="MF_00267">
    <property type="entry name" value="MinC"/>
    <property type="match status" value="1"/>
</dbReference>
<evidence type="ECO:0000256" key="5">
    <source>
        <dbReference type="ARBA" id="ARBA00025606"/>
    </source>
</evidence>
<gene>
    <name evidence="6 9" type="primary">minC</name>
    <name evidence="9" type="ORF">ROA7745_03675</name>
</gene>
<dbReference type="InterPro" id="IPR005526">
    <property type="entry name" value="Septum_form_inhib_MinC_C"/>
</dbReference>
<dbReference type="Gene3D" id="2.160.20.70">
    <property type="match status" value="1"/>
</dbReference>
<evidence type="ECO:0000313" key="9">
    <source>
        <dbReference type="EMBL" id="SMC13815.1"/>
    </source>
</evidence>
<dbReference type="Proteomes" id="UP000193224">
    <property type="component" value="Unassembled WGS sequence"/>
</dbReference>
<evidence type="ECO:0000259" key="8">
    <source>
        <dbReference type="Pfam" id="PF05209"/>
    </source>
</evidence>
<dbReference type="AlphaFoldDB" id="A0A1X7BWC8"/>
<keyword evidence="3 6" id="KW-0717">Septation</keyword>
<keyword evidence="10" id="KW-1185">Reference proteome</keyword>
<comment type="subunit">
    <text evidence="6">Interacts with MinD and FtsZ.</text>
</comment>
<dbReference type="GO" id="GO:0000902">
    <property type="term" value="P:cell morphogenesis"/>
    <property type="evidence" value="ECO:0007669"/>
    <property type="project" value="InterPro"/>
</dbReference>
<protein>
    <recommendedName>
        <fullName evidence="6">Probable septum site-determining protein MinC</fullName>
    </recommendedName>
</protein>
<dbReference type="NCBIfam" id="TIGR01222">
    <property type="entry name" value="minC"/>
    <property type="match status" value="1"/>
</dbReference>
<reference evidence="9 10" key="1">
    <citation type="submission" date="2017-03" db="EMBL/GenBank/DDBJ databases">
        <authorList>
            <person name="Afonso C.L."/>
            <person name="Miller P.J."/>
            <person name="Scott M.A."/>
            <person name="Spackman E."/>
            <person name="Goraichik I."/>
            <person name="Dimitrov K.M."/>
            <person name="Suarez D.L."/>
            <person name="Swayne D.E."/>
        </authorList>
    </citation>
    <scope>NUCLEOTIDE SEQUENCE [LARGE SCALE GENOMIC DNA]</scope>
    <source>
        <strain evidence="9 10">CECT 7745</strain>
    </source>
</reference>
<evidence type="ECO:0000256" key="6">
    <source>
        <dbReference type="HAMAP-Rule" id="MF_00267"/>
    </source>
</evidence>
<dbReference type="InterPro" id="IPR013033">
    <property type="entry name" value="MinC"/>
</dbReference>
<feature type="domain" description="Septum formation inhibitor MinC C-terminal" evidence="7">
    <location>
        <begin position="147"/>
        <end position="244"/>
    </location>
</feature>
<dbReference type="Gene3D" id="3.30.70.260">
    <property type="match status" value="1"/>
</dbReference>
<dbReference type="Pfam" id="PF03775">
    <property type="entry name" value="MinC_C"/>
    <property type="match status" value="1"/>
</dbReference>
<dbReference type="PANTHER" id="PTHR34108:SF1">
    <property type="entry name" value="SEPTUM SITE-DETERMINING PROTEIN MINC"/>
    <property type="match status" value="1"/>
</dbReference>
<name>A0A1X7BWC8_9RHOB</name>
<dbReference type="OrthoDB" id="9794530at2"/>
<dbReference type="EMBL" id="FWXB01000017">
    <property type="protein sequence ID" value="SMC13815.1"/>
    <property type="molecule type" value="Genomic_DNA"/>
</dbReference>
<evidence type="ECO:0000313" key="10">
    <source>
        <dbReference type="Proteomes" id="UP000193224"/>
    </source>
</evidence>
<dbReference type="InterPro" id="IPR036145">
    <property type="entry name" value="MinC_C_sf"/>
</dbReference>
<keyword evidence="4 6" id="KW-0131">Cell cycle</keyword>
<dbReference type="GO" id="GO:0000917">
    <property type="term" value="P:division septum assembly"/>
    <property type="evidence" value="ECO:0007669"/>
    <property type="project" value="UniProtKB-KW"/>
</dbReference>
<evidence type="ECO:0000256" key="2">
    <source>
        <dbReference type="ARBA" id="ARBA00022618"/>
    </source>
</evidence>
<dbReference type="GO" id="GO:0051302">
    <property type="term" value="P:regulation of cell division"/>
    <property type="evidence" value="ECO:0007669"/>
    <property type="project" value="InterPro"/>
</dbReference>
<evidence type="ECO:0000259" key="7">
    <source>
        <dbReference type="Pfam" id="PF03775"/>
    </source>
</evidence>
<comment type="function">
    <text evidence="5 6">Cell division inhibitor that blocks the formation of polar Z ring septums. Rapidly oscillates between the poles of the cell to destabilize FtsZ filaments that have formed before they mature into polar Z rings. Prevents FtsZ polymerization.</text>
</comment>
<dbReference type="InterPro" id="IPR007874">
    <property type="entry name" value="MinC_N"/>
</dbReference>